<dbReference type="PANTHER" id="PTHR22792">
    <property type="entry name" value="LUPUS LA PROTEIN-RELATED"/>
    <property type="match status" value="1"/>
</dbReference>
<feature type="compositionally biased region" description="Basic and acidic residues" evidence="14">
    <location>
        <begin position="468"/>
        <end position="491"/>
    </location>
</feature>
<dbReference type="CDD" id="cd12290">
    <property type="entry name" value="RRM1_LARP7"/>
    <property type="match status" value="1"/>
</dbReference>
<dbReference type="InParanoid" id="A0A2J7QPT8"/>
<evidence type="ECO:0000256" key="5">
    <source>
        <dbReference type="ARBA" id="ARBA00022782"/>
    </source>
</evidence>
<dbReference type="CDD" id="cd07323">
    <property type="entry name" value="LAM"/>
    <property type="match status" value="1"/>
</dbReference>
<gene>
    <name evidence="18" type="ORF">B7P43_G06138</name>
</gene>
<evidence type="ECO:0000259" key="17">
    <source>
        <dbReference type="PROSITE" id="PS51939"/>
    </source>
</evidence>
<feature type="compositionally biased region" description="Basic and acidic residues" evidence="14">
    <location>
        <begin position="11"/>
        <end position="20"/>
    </location>
</feature>
<dbReference type="PROSITE" id="PS50961">
    <property type="entry name" value="HTH_LA"/>
    <property type="match status" value="1"/>
</dbReference>
<dbReference type="InterPro" id="IPR036390">
    <property type="entry name" value="WH_DNA-bd_sf"/>
</dbReference>
<dbReference type="InterPro" id="IPR006630">
    <property type="entry name" value="La_HTH"/>
</dbReference>
<dbReference type="Gene3D" id="1.10.10.10">
    <property type="entry name" value="Winged helix-like DNA-binding domain superfamily/Winged helix DNA-binding domain"/>
    <property type="match status" value="1"/>
</dbReference>
<comment type="similarity">
    <text evidence="2">Belongs to the LARP7 family.</text>
</comment>
<keyword evidence="8" id="KW-0805">Transcription regulation</keyword>
<comment type="subcellular location">
    <subcellularLocation>
        <location evidence="1">Nucleus</location>
        <location evidence="1">Nucleoplasm</location>
    </subcellularLocation>
</comment>
<dbReference type="AlphaFoldDB" id="A0A2J7QPT8"/>
<dbReference type="EMBL" id="NEVH01012087">
    <property type="protein sequence ID" value="PNF30607.1"/>
    <property type="molecule type" value="Genomic_DNA"/>
</dbReference>
<feature type="region of interest" description="Disordered" evidence="14">
    <location>
        <begin position="201"/>
        <end position="364"/>
    </location>
</feature>
<dbReference type="SUPFAM" id="SSF54928">
    <property type="entry name" value="RNA-binding domain, RBD"/>
    <property type="match status" value="1"/>
</dbReference>
<reference evidence="18 19" key="1">
    <citation type="submission" date="2017-12" db="EMBL/GenBank/DDBJ databases">
        <title>Hemimetabolous genomes reveal molecular basis of termite eusociality.</title>
        <authorList>
            <person name="Harrison M.C."/>
            <person name="Jongepier E."/>
            <person name="Robertson H.M."/>
            <person name="Arning N."/>
            <person name="Bitard-Feildel T."/>
            <person name="Chao H."/>
            <person name="Childers C.P."/>
            <person name="Dinh H."/>
            <person name="Doddapaneni H."/>
            <person name="Dugan S."/>
            <person name="Gowin J."/>
            <person name="Greiner C."/>
            <person name="Han Y."/>
            <person name="Hu H."/>
            <person name="Hughes D.S.T."/>
            <person name="Huylmans A.-K."/>
            <person name="Kemena C."/>
            <person name="Kremer L.P.M."/>
            <person name="Lee S.L."/>
            <person name="Lopez-Ezquerra A."/>
            <person name="Mallet L."/>
            <person name="Monroy-Kuhn J.M."/>
            <person name="Moser A."/>
            <person name="Murali S.C."/>
            <person name="Muzny D.M."/>
            <person name="Otani S."/>
            <person name="Piulachs M.-D."/>
            <person name="Poelchau M."/>
            <person name="Qu J."/>
            <person name="Schaub F."/>
            <person name="Wada-Katsumata A."/>
            <person name="Worley K.C."/>
            <person name="Xie Q."/>
            <person name="Ylla G."/>
            <person name="Poulsen M."/>
            <person name="Gibbs R.A."/>
            <person name="Schal C."/>
            <person name="Richards S."/>
            <person name="Belles X."/>
            <person name="Korb J."/>
            <person name="Bornberg-Bauer E."/>
        </authorList>
    </citation>
    <scope>NUCLEOTIDE SEQUENCE [LARGE SCALE GENOMIC DNA]</scope>
    <source>
        <tissue evidence="18">Whole body</tissue>
    </source>
</reference>
<evidence type="ECO:0000313" key="18">
    <source>
        <dbReference type="EMBL" id="PNF30608.1"/>
    </source>
</evidence>
<evidence type="ECO:0000256" key="3">
    <source>
        <dbReference type="ARBA" id="ARBA00015867"/>
    </source>
</evidence>
<dbReference type="InterPro" id="IPR000504">
    <property type="entry name" value="RRM_dom"/>
</dbReference>
<evidence type="ECO:0000256" key="12">
    <source>
        <dbReference type="ARBA" id="ARBA00029640"/>
    </source>
</evidence>
<feature type="domain" description="RRM" evidence="15">
    <location>
        <begin position="118"/>
        <end position="193"/>
    </location>
</feature>
<dbReference type="GO" id="GO:0007283">
    <property type="term" value="P:spermatogenesis"/>
    <property type="evidence" value="ECO:0007669"/>
    <property type="project" value="UniProtKB-KW"/>
</dbReference>
<dbReference type="Pfam" id="PF05383">
    <property type="entry name" value="La"/>
    <property type="match status" value="1"/>
</dbReference>
<protein>
    <recommendedName>
        <fullName evidence="3">La-related protein 7</fullName>
    </recommendedName>
    <alternativeName>
        <fullName evidence="12">La ribonucleoprotein domain family member 7</fullName>
    </alternativeName>
</protein>
<feature type="domain" description="XRRM" evidence="17">
    <location>
        <begin position="497"/>
        <end position="605"/>
    </location>
</feature>
<dbReference type="InterPro" id="IPR014886">
    <property type="entry name" value="La_xRRM"/>
</dbReference>
<evidence type="ECO:0000256" key="11">
    <source>
        <dbReference type="ARBA" id="ARBA00023242"/>
    </source>
</evidence>
<dbReference type="Pfam" id="PF00076">
    <property type="entry name" value="RRM_1"/>
    <property type="match status" value="1"/>
</dbReference>
<keyword evidence="11" id="KW-0539">Nucleus</keyword>
<proteinExistence type="inferred from homology"/>
<dbReference type="InterPro" id="IPR036388">
    <property type="entry name" value="WH-like_DNA-bd_sf"/>
</dbReference>
<dbReference type="GO" id="GO:0030154">
    <property type="term" value="P:cell differentiation"/>
    <property type="evidence" value="ECO:0007669"/>
    <property type="project" value="UniProtKB-KW"/>
</dbReference>
<dbReference type="EMBL" id="NEVH01012087">
    <property type="protein sequence ID" value="PNF30608.1"/>
    <property type="molecule type" value="Genomic_DNA"/>
</dbReference>
<dbReference type="InterPro" id="IPR002344">
    <property type="entry name" value="Lupus_La"/>
</dbReference>
<dbReference type="InterPro" id="IPR045180">
    <property type="entry name" value="La_dom_prot"/>
</dbReference>
<evidence type="ECO:0000256" key="8">
    <source>
        <dbReference type="ARBA" id="ARBA00023015"/>
    </source>
</evidence>
<dbReference type="SUPFAM" id="SSF46785">
    <property type="entry name" value="Winged helix' DNA-binding domain"/>
    <property type="match status" value="1"/>
</dbReference>
<dbReference type="GO" id="GO:1990904">
    <property type="term" value="C:ribonucleoprotein complex"/>
    <property type="evidence" value="ECO:0007669"/>
    <property type="project" value="UniProtKB-UniRule"/>
</dbReference>
<feature type="region of interest" description="Disordered" evidence="14">
    <location>
        <begin position="1"/>
        <end position="23"/>
    </location>
</feature>
<dbReference type="Gene3D" id="3.30.70.330">
    <property type="match status" value="2"/>
</dbReference>
<feature type="domain" description="HTH La-type RNA-binding" evidence="16">
    <location>
        <begin position="24"/>
        <end position="113"/>
    </location>
</feature>
<dbReference type="FunCoup" id="A0A2J7QPT8">
    <property type="interactions" value="1496"/>
</dbReference>
<dbReference type="PROSITE" id="PS51939">
    <property type="entry name" value="XRRM"/>
    <property type="match status" value="1"/>
</dbReference>
<keyword evidence="5" id="KW-0221">Differentiation</keyword>
<keyword evidence="19" id="KW-1185">Reference proteome</keyword>
<evidence type="ECO:0000256" key="2">
    <source>
        <dbReference type="ARBA" id="ARBA00008680"/>
    </source>
</evidence>
<evidence type="ECO:0000256" key="13">
    <source>
        <dbReference type="PROSITE-ProRule" id="PRU00332"/>
    </source>
</evidence>
<dbReference type="PANTHER" id="PTHR22792:SF62">
    <property type="entry name" value="LA-RELATED PROTEIN 7"/>
    <property type="match status" value="1"/>
</dbReference>
<dbReference type="InterPro" id="IPR035979">
    <property type="entry name" value="RBD_domain_sf"/>
</dbReference>
<name>A0A2J7QPT8_9NEOP</name>
<keyword evidence="7 13" id="KW-0694">RNA-binding</keyword>
<dbReference type="GO" id="GO:0003723">
    <property type="term" value="F:RNA binding"/>
    <property type="evidence" value="ECO:0007669"/>
    <property type="project" value="UniProtKB-UniRule"/>
</dbReference>
<dbReference type="InterPro" id="IPR034887">
    <property type="entry name" value="LARP7_RRM1"/>
</dbReference>
<sequence>MEEENSAALEDEQRQDEVPHKKIRHRKKQLYKAIRNQVEFYFSDANLAKDRFLGNLIAEDPYVDISVIMQCNKIRALTTDVKDICGALRYSDLLSVTEDGTKVFRTTPVKEKNNTDDCTIYVEQLPLDAQHEWLKEVFSAYGKVAYVSLPKYRSSGKIKGFAFVEFDTPEEANKTLEAFGARGCRLSSQIAPEKLCSISTYGPDEVKSENVPSEKIGDSEESQLQDKLLRKKKKRKKEKQERGTELNIKGSEVLQTEKKKEVAMSAKKCNRKRIQGTEMEAVETGQSQPEDDSPPLKTKKRKRTEEPGVEGTEGNTDIIPQSHESEKCLEKKNRKRKNVEAEEAVVSEHQQVSSDVEHENEGVVKRKKMKLEEWDGELVDEIGTEEGVEDVVKKKTRKRRKKHMKDKQDIEASRLQILSKQEWKHLRNKYLNLQRQKMACLKQYLGRNRWNSNPQFQHQDRLQPANGHNHEEEHHGNESTDMEASVKQETEKEPRFTFTPGVIVHAVLDEPVVEVRKFKADAKALGDVEYVDVIMGTNEAFLRCSTAAAAEQLVSSAPWQQVEILKGKDESQYWAKIISDREQKLSNNIRAKHRGRDKILRRAERELGKHIRFDD</sequence>
<dbReference type="EMBL" id="NEVH01012087">
    <property type="protein sequence ID" value="PNF30606.1"/>
    <property type="molecule type" value="Genomic_DNA"/>
</dbReference>
<keyword evidence="9" id="KW-0804">Transcription</keyword>
<evidence type="ECO:0000259" key="15">
    <source>
        <dbReference type="PROSITE" id="PS50102"/>
    </source>
</evidence>
<evidence type="ECO:0000259" key="16">
    <source>
        <dbReference type="PROSITE" id="PS50961"/>
    </source>
</evidence>
<dbReference type="PROSITE" id="PS50102">
    <property type="entry name" value="RRM"/>
    <property type="match status" value="1"/>
</dbReference>
<dbReference type="GO" id="GO:0006397">
    <property type="term" value="P:mRNA processing"/>
    <property type="evidence" value="ECO:0007669"/>
    <property type="project" value="UniProtKB-KW"/>
</dbReference>
<evidence type="ECO:0000256" key="7">
    <source>
        <dbReference type="ARBA" id="ARBA00022884"/>
    </source>
</evidence>
<evidence type="ECO:0000256" key="6">
    <source>
        <dbReference type="ARBA" id="ARBA00022871"/>
    </source>
</evidence>
<dbReference type="SMART" id="SM00360">
    <property type="entry name" value="RRM"/>
    <property type="match status" value="1"/>
</dbReference>
<keyword evidence="6" id="KW-0744">Spermatogenesis</keyword>
<dbReference type="PRINTS" id="PR00302">
    <property type="entry name" value="LUPUSLA"/>
</dbReference>
<evidence type="ECO:0000256" key="4">
    <source>
        <dbReference type="ARBA" id="ARBA00022664"/>
    </source>
</evidence>
<dbReference type="Pfam" id="PF08777">
    <property type="entry name" value="RRM_3"/>
    <property type="match status" value="1"/>
</dbReference>
<dbReference type="Proteomes" id="UP000235965">
    <property type="component" value="Unassembled WGS sequence"/>
</dbReference>
<feature type="region of interest" description="Disordered" evidence="14">
    <location>
        <begin position="452"/>
        <end position="491"/>
    </location>
</feature>
<evidence type="ECO:0000256" key="14">
    <source>
        <dbReference type="SAM" id="MobiDB-lite"/>
    </source>
</evidence>
<feature type="compositionally biased region" description="Acidic residues" evidence="14">
    <location>
        <begin position="1"/>
        <end position="10"/>
    </location>
</feature>
<dbReference type="OrthoDB" id="439993at2759"/>
<feature type="compositionally biased region" description="Basic and acidic residues" evidence="14">
    <location>
        <begin position="355"/>
        <end position="364"/>
    </location>
</feature>
<evidence type="ECO:0000256" key="9">
    <source>
        <dbReference type="ARBA" id="ARBA00023163"/>
    </source>
</evidence>
<keyword evidence="4" id="KW-0507">mRNA processing</keyword>
<dbReference type="EMBL" id="NEVH01012087">
    <property type="protein sequence ID" value="PNF30610.1"/>
    <property type="molecule type" value="Genomic_DNA"/>
</dbReference>
<evidence type="ECO:0000313" key="19">
    <source>
        <dbReference type="Proteomes" id="UP000235965"/>
    </source>
</evidence>
<keyword evidence="10" id="KW-0508">mRNA splicing</keyword>
<dbReference type="SMART" id="SM00715">
    <property type="entry name" value="LA"/>
    <property type="match status" value="1"/>
</dbReference>
<organism evidence="18 19">
    <name type="scientific">Cryptotermes secundus</name>
    <dbReference type="NCBI Taxonomy" id="105785"/>
    <lineage>
        <taxon>Eukaryota</taxon>
        <taxon>Metazoa</taxon>
        <taxon>Ecdysozoa</taxon>
        <taxon>Arthropoda</taxon>
        <taxon>Hexapoda</taxon>
        <taxon>Insecta</taxon>
        <taxon>Pterygota</taxon>
        <taxon>Neoptera</taxon>
        <taxon>Polyneoptera</taxon>
        <taxon>Dictyoptera</taxon>
        <taxon>Blattodea</taxon>
        <taxon>Blattoidea</taxon>
        <taxon>Termitoidae</taxon>
        <taxon>Kalotermitidae</taxon>
        <taxon>Cryptotermitinae</taxon>
        <taxon>Cryptotermes</taxon>
    </lineage>
</organism>
<evidence type="ECO:0000256" key="10">
    <source>
        <dbReference type="ARBA" id="ARBA00023187"/>
    </source>
</evidence>
<dbReference type="GO" id="GO:0005654">
    <property type="term" value="C:nucleoplasm"/>
    <property type="evidence" value="ECO:0007669"/>
    <property type="project" value="UniProtKB-SubCell"/>
</dbReference>
<evidence type="ECO:0000256" key="1">
    <source>
        <dbReference type="ARBA" id="ARBA00004642"/>
    </source>
</evidence>
<accession>A0A2J7QPT8</accession>
<dbReference type="GO" id="GO:0008380">
    <property type="term" value="P:RNA splicing"/>
    <property type="evidence" value="ECO:0007669"/>
    <property type="project" value="UniProtKB-KW"/>
</dbReference>
<comment type="caution">
    <text evidence="18">The sequence shown here is derived from an EMBL/GenBank/DDBJ whole genome shotgun (WGS) entry which is preliminary data.</text>
</comment>
<dbReference type="STRING" id="105785.A0A2J7QPT8"/>
<dbReference type="InterPro" id="IPR012677">
    <property type="entry name" value="Nucleotide-bd_a/b_plait_sf"/>
</dbReference>